<organism evidence="1">
    <name type="scientific">Boseongicola sp. SB0664_bin_43</name>
    <dbReference type="NCBI Taxonomy" id="2604844"/>
    <lineage>
        <taxon>Bacteria</taxon>
        <taxon>Pseudomonadati</taxon>
        <taxon>Pseudomonadota</taxon>
        <taxon>Alphaproteobacteria</taxon>
        <taxon>Rhodobacterales</taxon>
        <taxon>Paracoccaceae</taxon>
        <taxon>Boseongicola</taxon>
    </lineage>
</organism>
<dbReference type="EMBL" id="VXRY01000302">
    <property type="protein sequence ID" value="MXY33935.1"/>
    <property type="molecule type" value="Genomic_DNA"/>
</dbReference>
<reference evidence="1" key="1">
    <citation type="submission" date="2019-09" db="EMBL/GenBank/DDBJ databases">
        <title>Characterisation of the sponge microbiome using genome-centric metagenomics.</title>
        <authorList>
            <person name="Engelberts J.P."/>
            <person name="Robbins S.J."/>
            <person name="De Goeij J.M."/>
            <person name="Aranda M."/>
            <person name="Bell S.C."/>
            <person name="Webster N.S."/>
        </authorList>
    </citation>
    <scope>NUCLEOTIDE SEQUENCE</scope>
    <source>
        <strain evidence="1">SB0664_bin_43</strain>
    </source>
</reference>
<sequence>MTKTANEYTKMVKEMMGAFPVDAGAFNDAFKNQASVADKMSK</sequence>
<accession>A0A6B0Y0L1</accession>
<dbReference type="AlphaFoldDB" id="A0A6B0Y0L1"/>
<gene>
    <name evidence="1" type="ORF">F4Y60_07560</name>
</gene>
<feature type="non-terminal residue" evidence="1">
    <location>
        <position position="42"/>
    </location>
</feature>
<protein>
    <submittedName>
        <fullName evidence="1">Phasin</fullName>
    </submittedName>
</protein>
<evidence type="ECO:0000313" key="1">
    <source>
        <dbReference type="EMBL" id="MXY33935.1"/>
    </source>
</evidence>
<proteinExistence type="predicted"/>
<name>A0A6B0Y0L1_9RHOB</name>
<comment type="caution">
    <text evidence="1">The sequence shown here is derived from an EMBL/GenBank/DDBJ whole genome shotgun (WGS) entry which is preliminary data.</text>
</comment>